<dbReference type="AlphaFoldDB" id="A0A8D5AGQ4"/>
<accession>A0A8D5AGQ4</accession>
<proteinExistence type="predicted"/>
<reference evidence="1" key="1">
    <citation type="submission" date="2019-06" db="EMBL/GenBank/DDBJ databases">
        <title>Complete genome sequence of Methylogaea oryzae strain JCM16910.</title>
        <authorList>
            <person name="Asakawa S."/>
        </authorList>
    </citation>
    <scope>NUCLEOTIDE SEQUENCE</scope>
    <source>
        <strain evidence="1">E10</strain>
    </source>
</reference>
<keyword evidence="2" id="KW-1185">Reference proteome</keyword>
<evidence type="ECO:0000313" key="2">
    <source>
        <dbReference type="Proteomes" id="UP000824988"/>
    </source>
</evidence>
<dbReference type="EMBL" id="AP019782">
    <property type="protein sequence ID" value="BBL69446.1"/>
    <property type="molecule type" value="Genomic_DNA"/>
</dbReference>
<dbReference type="KEGG" id="moz:MoryE10_00520"/>
<organism evidence="1 2">
    <name type="scientific">Methylogaea oryzae</name>
    <dbReference type="NCBI Taxonomy" id="1295382"/>
    <lineage>
        <taxon>Bacteria</taxon>
        <taxon>Pseudomonadati</taxon>
        <taxon>Pseudomonadota</taxon>
        <taxon>Gammaproteobacteria</taxon>
        <taxon>Methylococcales</taxon>
        <taxon>Methylococcaceae</taxon>
        <taxon>Methylogaea</taxon>
    </lineage>
</organism>
<evidence type="ECO:0000313" key="1">
    <source>
        <dbReference type="EMBL" id="BBL69446.1"/>
    </source>
</evidence>
<gene>
    <name evidence="1" type="ORF">MoryE10_00520</name>
</gene>
<dbReference type="Proteomes" id="UP000824988">
    <property type="component" value="Chromosome"/>
</dbReference>
<name>A0A8D5AGQ4_9GAMM</name>
<sequence length="77" mass="8654">MKETLSVLDLHGEKLSSYVAVHGYNLNLPIDAEIVFLMVAFEYPSELIEYDVRYHLNTTLTLLSCVGETREIGIHGA</sequence>
<protein>
    <submittedName>
        <fullName evidence="1">Uncharacterized protein</fullName>
    </submittedName>
</protein>